<comment type="similarity">
    <text evidence="2">Belongs to the SURF4 family.</text>
</comment>
<sequence>MSFRGAPANPYIQQHYANQSPMHQSNVNPYAARMVGSEGLAGEGNEFVDAIRKQTSKIEAVLENVGEVIKPYLGPLSRFLIISTFLEDALRITTQFSDQLAYLQQYRHFPRGLSHLFLMLNVIVMVGASGAVVAKKRVEWAVGGLLGVVVGQAVGYGLIFDLSFFLRNLSVIGGLLMVLSASLTEKQKHSTRSLFTPLTTLTDPSHARTTYFTLAGRTLLIFLFLSFIYGSQSPWSIFRILWTLVGFVACLMVVVGFKAKVSATVLVMILSVGNVLINNWWSVHSAHPNRDFLKYDFFQTLSIMGGFLLLVNVGPGGLSGEGGAGVYRVALWPSEKADHEVRFSGCVVRVEDGWKLLIPLPDDHTDLHARNTPHLCVCVFSEVSDVAIDERCWVGDGDGVPQHERAIHRMHLPETVNTLAHEAAGTTGASGGQGCPFSSSATTKPHFHDAPQPTQLGQVAEPLPEPATQAPPNLIQSSPYPSEPHLLNLSTLDQDAQDLALALQNLRPLSKAYATTAYADAFNWSEVVASLPPTFNTNTEKRRRAEYYIIAFHSRLHPLTTPHDRTTLSHLDSAAHAEANTHGGLLKYWFGDADEDTSGQRRNLATCVWRARGDARRAGRGPAHARAMGAVGGRYRGKRILREGKEGQGEGEVGVGKEEGVYKEWGVERFTLWIEGGEGGRRWGLEEIKD</sequence>
<reference evidence="8 9" key="3">
    <citation type="journal article" date="2015" name="Genome Announc.">
        <title>Draft Genome Sequence of the Archiascomycetous Yeast Saitoella complicata.</title>
        <authorList>
            <person name="Yamauchi K."/>
            <person name="Kondo S."/>
            <person name="Hamamoto M."/>
            <person name="Takahashi Y."/>
            <person name="Ogura Y."/>
            <person name="Hayashi T."/>
            <person name="Nishida H."/>
        </authorList>
    </citation>
    <scope>NUCLEOTIDE SEQUENCE [LARGE SCALE GENOMIC DNA]</scope>
    <source>
        <strain evidence="8 9">NRRL Y-17804</strain>
    </source>
</reference>
<proteinExistence type="inferred from homology"/>
<evidence type="ECO:0000256" key="7">
    <source>
        <dbReference type="SAM" id="Phobius"/>
    </source>
</evidence>
<evidence type="ECO:0000313" key="9">
    <source>
        <dbReference type="Proteomes" id="UP000033140"/>
    </source>
</evidence>
<feature type="transmembrane region" description="Helical" evidence="7">
    <location>
        <begin position="236"/>
        <end position="257"/>
    </location>
</feature>
<dbReference type="InterPro" id="IPR002995">
    <property type="entry name" value="Surf4"/>
</dbReference>
<evidence type="ECO:0000313" key="8">
    <source>
        <dbReference type="EMBL" id="GAO51860.1"/>
    </source>
</evidence>
<name>A0A0E9NR32_SAICN</name>
<accession>A0A0E9NR32</accession>
<comment type="caution">
    <text evidence="8">The sequence shown here is derived from an EMBL/GenBank/DDBJ whole genome shotgun (WGS) entry which is preliminary data.</text>
</comment>
<feature type="transmembrane region" description="Helical" evidence="7">
    <location>
        <begin position="165"/>
        <end position="184"/>
    </location>
</feature>
<feature type="transmembrane region" description="Helical" evidence="7">
    <location>
        <begin position="140"/>
        <end position="159"/>
    </location>
</feature>
<comment type="subcellular location">
    <subcellularLocation>
        <location evidence="1">Membrane</location>
        <topology evidence="1">Multi-pass membrane protein</topology>
    </subcellularLocation>
</comment>
<dbReference type="GO" id="GO:0016020">
    <property type="term" value="C:membrane"/>
    <property type="evidence" value="ECO:0007669"/>
    <property type="project" value="UniProtKB-SubCell"/>
</dbReference>
<dbReference type="Proteomes" id="UP000033140">
    <property type="component" value="Unassembled WGS sequence"/>
</dbReference>
<reference evidence="8 9" key="1">
    <citation type="journal article" date="2011" name="J. Gen. Appl. Microbiol.">
        <title>Draft genome sequencing of the enigmatic yeast Saitoella complicata.</title>
        <authorList>
            <person name="Nishida H."/>
            <person name="Hamamoto M."/>
            <person name="Sugiyama J."/>
        </authorList>
    </citation>
    <scope>NUCLEOTIDE SEQUENCE [LARGE SCALE GENOMIC DNA]</scope>
    <source>
        <strain evidence="8 9">NRRL Y-17804</strain>
    </source>
</reference>
<keyword evidence="5 7" id="KW-0472">Membrane</keyword>
<evidence type="ECO:0000256" key="1">
    <source>
        <dbReference type="ARBA" id="ARBA00004141"/>
    </source>
</evidence>
<evidence type="ECO:0000256" key="5">
    <source>
        <dbReference type="ARBA" id="ARBA00023136"/>
    </source>
</evidence>
<keyword evidence="9" id="KW-1185">Reference proteome</keyword>
<feature type="transmembrane region" description="Helical" evidence="7">
    <location>
        <begin position="264"/>
        <end position="281"/>
    </location>
</feature>
<feature type="transmembrane region" description="Helical" evidence="7">
    <location>
        <begin position="211"/>
        <end position="230"/>
    </location>
</feature>
<organism evidence="8 9">
    <name type="scientific">Saitoella complicata (strain BCRC 22490 / CBS 7301 / JCM 7358 / NBRC 10748 / NRRL Y-17804)</name>
    <dbReference type="NCBI Taxonomy" id="698492"/>
    <lineage>
        <taxon>Eukaryota</taxon>
        <taxon>Fungi</taxon>
        <taxon>Dikarya</taxon>
        <taxon>Ascomycota</taxon>
        <taxon>Taphrinomycotina</taxon>
        <taxon>Taphrinomycotina incertae sedis</taxon>
        <taxon>Saitoella</taxon>
    </lineage>
</organism>
<keyword evidence="3 7" id="KW-0812">Transmembrane</keyword>
<keyword evidence="4 7" id="KW-1133">Transmembrane helix</keyword>
<dbReference type="PANTHER" id="PTHR36986">
    <property type="entry name" value="UPF0643 PROTEIN PB2B2.08"/>
    <property type="match status" value="1"/>
</dbReference>
<feature type="region of interest" description="Disordered" evidence="6">
    <location>
        <begin position="424"/>
        <end position="486"/>
    </location>
</feature>
<dbReference type="AlphaFoldDB" id="A0A0E9NR32"/>
<dbReference type="PANTHER" id="PTHR36986:SF1">
    <property type="entry name" value="UPF0643 PROTEIN PB2B2.08"/>
    <property type="match status" value="1"/>
</dbReference>
<reference evidence="8 9" key="2">
    <citation type="journal article" date="2014" name="J. Gen. Appl. Microbiol.">
        <title>The early diverging ascomycetous budding yeast Saitoella complicata has three histone deacetylases belonging to the Clr6, Hos2, and Rpd3 lineages.</title>
        <authorList>
            <person name="Nishida H."/>
            <person name="Matsumoto T."/>
            <person name="Kondo S."/>
            <person name="Hamamoto M."/>
            <person name="Yoshikawa H."/>
        </authorList>
    </citation>
    <scope>NUCLEOTIDE SEQUENCE [LARGE SCALE GENOMIC DNA]</scope>
    <source>
        <strain evidence="8 9">NRRL Y-17804</strain>
    </source>
</reference>
<feature type="compositionally biased region" description="Polar residues" evidence="6">
    <location>
        <begin position="470"/>
        <end position="480"/>
    </location>
</feature>
<dbReference type="STRING" id="698492.A0A0E9NR32"/>
<dbReference type="EMBL" id="BACD03000054">
    <property type="protein sequence ID" value="GAO51860.1"/>
    <property type="molecule type" value="Genomic_DNA"/>
</dbReference>
<protein>
    <submittedName>
        <fullName evidence="8">Uncharacterized protein</fullName>
    </submittedName>
</protein>
<feature type="transmembrane region" description="Helical" evidence="7">
    <location>
        <begin position="113"/>
        <end position="133"/>
    </location>
</feature>
<evidence type="ECO:0000256" key="2">
    <source>
        <dbReference type="ARBA" id="ARBA00006945"/>
    </source>
</evidence>
<gene>
    <name evidence="8" type="ORF">G7K_5951-t1</name>
</gene>
<evidence type="ECO:0000256" key="4">
    <source>
        <dbReference type="ARBA" id="ARBA00022989"/>
    </source>
</evidence>
<dbReference type="Pfam" id="PF02077">
    <property type="entry name" value="SURF4"/>
    <property type="match status" value="1"/>
</dbReference>
<evidence type="ECO:0000256" key="3">
    <source>
        <dbReference type="ARBA" id="ARBA00022692"/>
    </source>
</evidence>
<evidence type="ECO:0000256" key="6">
    <source>
        <dbReference type="SAM" id="MobiDB-lite"/>
    </source>
</evidence>